<dbReference type="PANTHER" id="PTHR35204:SF1">
    <property type="entry name" value="ENTEROTOXIN"/>
    <property type="match status" value="1"/>
</dbReference>
<evidence type="ECO:0000313" key="2">
    <source>
        <dbReference type="EMBL" id="KAJ7649305.1"/>
    </source>
</evidence>
<keyword evidence="1" id="KW-0732">Signal</keyword>
<protein>
    <submittedName>
        <fullName evidence="2">Uncharacterized protein</fullName>
    </submittedName>
</protein>
<comment type="caution">
    <text evidence="2">The sequence shown here is derived from an EMBL/GenBank/DDBJ whole genome shotgun (WGS) entry which is preliminary data.</text>
</comment>
<dbReference type="InterPro" id="IPR038921">
    <property type="entry name" value="YOR389W-like"/>
</dbReference>
<sequence length="563" mass="63275">MHLSYLALAISLPYAMLLADQIPLRTDSLGIWDDLSASPDANETSRLIFDTVNSLLQHWPNTRYRNGHTIVPGTVPVGTLLYHGRADSSLPAVPEWTAIDPEHAFPFCSAPPRNASAGTHFGTGSITGDAGCWQLTLVATRALHVLYFDGSSGAKIKDGALDAQDLLVWGVSDPERVSDDRARIEDLYAWGKEFGVDGYVRMEMDFEIALCDFTAGVKLVSAEFLAAWWSTTPTWHTPPWQTSATTPDLDPTRQLQIFETLRAGAWHNRYPGETRIILDMTRLVSFYDNALAPSLVAARVGQERWDHRLQDISHTDLAAVRTRLKAVLKSMNKSDVANGVDWRTLLRVPVDHYADRLEMLEYLLNTTTLENIGTRATTIQTRLRVMLTPYTLYDVRPAWGEDTEDAWAGPVWRSCATRHTAHIHMHASTTLTMSERLLLGAFDQTTREICRVIVRMWAAGVRAGLDGLIPVPAAHLAGALPVDPMRVVQGWREETNALIAWLDWSVWVKCRPACGFEETCYLPTCPYFWIGMVQPSEEDDNNNNLWKRPQPRCIRQFEPYSVF</sequence>
<dbReference type="EMBL" id="JARKIE010000364">
    <property type="protein sequence ID" value="KAJ7649305.1"/>
    <property type="molecule type" value="Genomic_DNA"/>
</dbReference>
<reference evidence="2" key="1">
    <citation type="submission" date="2023-03" db="EMBL/GenBank/DDBJ databases">
        <title>Massive genome expansion in bonnet fungi (Mycena s.s.) driven by repeated elements and novel gene families across ecological guilds.</title>
        <authorList>
            <consortium name="Lawrence Berkeley National Laboratory"/>
            <person name="Harder C.B."/>
            <person name="Miyauchi S."/>
            <person name="Viragh M."/>
            <person name="Kuo A."/>
            <person name="Thoen E."/>
            <person name="Andreopoulos B."/>
            <person name="Lu D."/>
            <person name="Skrede I."/>
            <person name="Drula E."/>
            <person name="Henrissat B."/>
            <person name="Morin E."/>
            <person name="Kohler A."/>
            <person name="Barry K."/>
            <person name="LaButti K."/>
            <person name="Morin E."/>
            <person name="Salamov A."/>
            <person name="Lipzen A."/>
            <person name="Mereny Z."/>
            <person name="Hegedus B."/>
            <person name="Baldrian P."/>
            <person name="Stursova M."/>
            <person name="Weitz H."/>
            <person name="Taylor A."/>
            <person name="Grigoriev I.V."/>
            <person name="Nagy L.G."/>
            <person name="Martin F."/>
            <person name="Kauserud H."/>
        </authorList>
    </citation>
    <scope>NUCLEOTIDE SEQUENCE</scope>
    <source>
        <strain evidence="2">CBHHK067</strain>
    </source>
</reference>
<evidence type="ECO:0000256" key="1">
    <source>
        <dbReference type="SAM" id="SignalP"/>
    </source>
</evidence>
<evidence type="ECO:0000313" key="3">
    <source>
        <dbReference type="Proteomes" id="UP001221757"/>
    </source>
</evidence>
<name>A0AAD7G1P6_MYCRO</name>
<gene>
    <name evidence="2" type="ORF">B0H17DRAFT_1022445</name>
</gene>
<proteinExistence type="predicted"/>
<dbReference type="AlphaFoldDB" id="A0AAD7G1P6"/>
<feature type="chain" id="PRO_5042072566" evidence="1">
    <location>
        <begin position="20"/>
        <end position="563"/>
    </location>
</feature>
<dbReference type="PANTHER" id="PTHR35204">
    <property type="entry name" value="YALI0A21131P"/>
    <property type="match status" value="1"/>
</dbReference>
<feature type="signal peptide" evidence="1">
    <location>
        <begin position="1"/>
        <end position="19"/>
    </location>
</feature>
<accession>A0AAD7G1P6</accession>
<dbReference type="Proteomes" id="UP001221757">
    <property type="component" value="Unassembled WGS sequence"/>
</dbReference>
<organism evidence="2 3">
    <name type="scientific">Mycena rosella</name>
    <name type="common">Pink bonnet</name>
    <name type="synonym">Agaricus rosellus</name>
    <dbReference type="NCBI Taxonomy" id="1033263"/>
    <lineage>
        <taxon>Eukaryota</taxon>
        <taxon>Fungi</taxon>
        <taxon>Dikarya</taxon>
        <taxon>Basidiomycota</taxon>
        <taxon>Agaricomycotina</taxon>
        <taxon>Agaricomycetes</taxon>
        <taxon>Agaricomycetidae</taxon>
        <taxon>Agaricales</taxon>
        <taxon>Marasmiineae</taxon>
        <taxon>Mycenaceae</taxon>
        <taxon>Mycena</taxon>
    </lineage>
</organism>
<keyword evidence="3" id="KW-1185">Reference proteome</keyword>